<dbReference type="Proteomes" id="UP001596203">
    <property type="component" value="Unassembled WGS sequence"/>
</dbReference>
<feature type="domain" description="Conserved hypothetical protein CHP02679 N terminus" evidence="2">
    <location>
        <begin position="49"/>
        <end position="258"/>
    </location>
</feature>
<dbReference type="Pfam" id="PF11796">
    <property type="entry name" value="DUF3323"/>
    <property type="match status" value="1"/>
</dbReference>
<accession>A0ABW1KA90</accession>
<keyword evidence="4" id="KW-1185">Reference proteome</keyword>
<protein>
    <submittedName>
        <fullName evidence="3">DUF2399 domain-containing protein</fullName>
    </submittedName>
</protein>
<comment type="caution">
    <text evidence="3">The sequence shown here is derived from an EMBL/GenBank/DDBJ whole genome shotgun (WGS) entry which is preliminary data.</text>
</comment>
<evidence type="ECO:0000259" key="1">
    <source>
        <dbReference type="Pfam" id="PF09664"/>
    </source>
</evidence>
<sequence>MTALDGTCPWCGANCDGIDFRTVRGPHIDWIWQQLADIGDRRGDRDLASGTVTVTAPSSPAERAAALGLLGGRSPRSGQKIRVNLADLTARLTAHHTRLTPGMVAAHVIEQSLGERVRDKARRHDALAQLRQQAVEAFDRIPGPAPVRPDMATVWPALQRTGWISRLIGMDDGRLLIDQAAAVIAALPAGGERVDRRRLADGVTRFPHALDTGPLPGLVLAILTAAGAVQAGLPPRAAWAAVGVDCDDLTGGLLALGIYPAGWSIPAEAVVTLPPRELARCAWPAPSGPGGCVFVTENPSVVTAAADRVAAAAKTAAAVRLLCTVGTPSALEIAAIGRLADAGWLIAARADFDQAGLQHVAALLKGVPAARPWRMGAADYEASLATTPVDDRTRLRPGALPATSWDPALRYAMEHCGLAAYEESLIETLLVDLTNGSTPE</sequence>
<proteinExistence type="predicted"/>
<evidence type="ECO:0000313" key="3">
    <source>
        <dbReference type="EMBL" id="MFC6018410.1"/>
    </source>
</evidence>
<reference evidence="4" key="1">
    <citation type="journal article" date="2019" name="Int. J. Syst. Evol. Microbiol.">
        <title>The Global Catalogue of Microorganisms (GCM) 10K type strain sequencing project: providing services to taxonomists for standard genome sequencing and annotation.</title>
        <authorList>
            <consortium name="The Broad Institute Genomics Platform"/>
            <consortium name="The Broad Institute Genome Sequencing Center for Infectious Disease"/>
            <person name="Wu L."/>
            <person name="Ma J."/>
        </authorList>
    </citation>
    <scope>NUCLEOTIDE SEQUENCE [LARGE SCALE GENOMIC DNA]</scope>
    <source>
        <strain evidence="4">ZS-35-S2</strain>
    </source>
</reference>
<organism evidence="3 4">
    <name type="scientific">Plantactinospora solaniradicis</name>
    <dbReference type="NCBI Taxonomy" id="1723736"/>
    <lineage>
        <taxon>Bacteria</taxon>
        <taxon>Bacillati</taxon>
        <taxon>Actinomycetota</taxon>
        <taxon>Actinomycetes</taxon>
        <taxon>Micromonosporales</taxon>
        <taxon>Micromonosporaceae</taxon>
        <taxon>Plantactinospora</taxon>
    </lineage>
</organism>
<evidence type="ECO:0000259" key="2">
    <source>
        <dbReference type="Pfam" id="PF11796"/>
    </source>
</evidence>
<gene>
    <name evidence="3" type="ORF">ACFP2T_19635</name>
</gene>
<dbReference type="Pfam" id="PF09664">
    <property type="entry name" value="DUF2399"/>
    <property type="match status" value="1"/>
</dbReference>
<dbReference type="InterPro" id="IPR024465">
    <property type="entry name" value="DUF2399"/>
</dbReference>
<evidence type="ECO:0000313" key="4">
    <source>
        <dbReference type="Proteomes" id="UP001596203"/>
    </source>
</evidence>
<dbReference type="EMBL" id="JBHSPR010000015">
    <property type="protein sequence ID" value="MFC6018410.1"/>
    <property type="molecule type" value="Genomic_DNA"/>
</dbReference>
<dbReference type="InterPro" id="IPR024466">
    <property type="entry name" value="CHP02679_N"/>
</dbReference>
<feature type="domain" description="DUF2399" evidence="1">
    <location>
        <begin position="272"/>
        <end position="433"/>
    </location>
</feature>
<name>A0ABW1KA90_9ACTN</name>
<dbReference type="RefSeq" id="WP_377423864.1">
    <property type="nucleotide sequence ID" value="NZ_JBHSPR010000015.1"/>
</dbReference>